<organism evidence="2 3">
    <name type="scientific">Pleomassaria siparia CBS 279.74</name>
    <dbReference type="NCBI Taxonomy" id="1314801"/>
    <lineage>
        <taxon>Eukaryota</taxon>
        <taxon>Fungi</taxon>
        <taxon>Dikarya</taxon>
        <taxon>Ascomycota</taxon>
        <taxon>Pezizomycotina</taxon>
        <taxon>Dothideomycetes</taxon>
        <taxon>Pleosporomycetidae</taxon>
        <taxon>Pleosporales</taxon>
        <taxon>Pleomassariaceae</taxon>
        <taxon>Pleomassaria</taxon>
    </lineage>
</organism>
<dbReference type="EMBL" id="MU005771">
    <property type="protein sequence ID" value="KAF2708593.1"/>
    <property type="molecule type" value="Genomic_DNA"/>
</dbReference>
<dbReference type="AlphaFoldDB" id="A0A6G1K7J2"/>
<name>A0A6G1K7J2_9PLEO</name>
<keyword evidence="3" id="KW-1185">Reference proteome</keyword>
<keyword evidence="1" id="KW-0812">Transmembrane</keyword>
<accession>A0A6G1K7J2</accession>
<protein>
    <submittedName>
        <fullName evidence="2">Uncharacterized protein</fullName>
    </submittedName>
</protein>
<evidence type="ECO:0000313" key="3">
    <source>
        <dbReference type="Proteomes" id="UP000799428"/>
    </source>
</evidence>
<feature type="transmembrane region" description="Helical" evidence="1">
    <location>
        <begin position="39"/>
        <end position="62"/>
    </location>
</feature>
<keyword evidence="1" id="KW-0472">Membrane</keyword>
<sequence length="144" mass="15448">MSTHVQALVAPSTLALNARDLLEKSTTHQAGKPLIDPRAIAVLVGVGIVPVVIATCIVVWLLCCYGRNGACCPCCARNQRARRLEEKQAQSTKHPSSLVSPVSSDEILMETLQSPSRPLPHARMHSESTLDSTLGVVRESVSIV</sequence>
<reference evidence="2" key="1">
    <citation type="journal article" date="2020" name="Stud. Mycol.">
        <title>101 Dothideomycetes genomes: a test case for predicting lifestyles and emergence of pathogens.</title>
        <authorList>
            <person name="Haridas S."/>
            <person name="Albert R."/>
            <person name="Binder M."/>
            <person name="Bloem J."/>
            <person name="Labutti K."/>
            <person name="Salamov A."/>
            <person name="Andreopoulos B."/>
            <person name="Baker S."/>
            <person name="Barry K."/>
            <person name="Bills G."/>
            <person name="Bluhm B."/>
            <person name="Cannon C."/>
            <person name="Castanera R."/>
            <person name="Culley D."/>
            <person name="Daum C."/>
            <person name="Ezra D."/>
            <person name="Gonzalez J."/>
            <person name="Henrissat B."/>
            <person name="Kuo A."/>
            <person name="Liang C."/>
            <person name="Lipzen A."/>
            <person name="Lutzoni F."/>
            <person name="Magnuson J."/>
            <person name="Mondo S."/>
            <person name="Nolan M."/>
            <person name="Ohm R."/>
            <person name="Pangilinan J."/>
            <person name="Park H.-J."/>
            <person name="Ramirez L."/>
            <person name="Alfaro M."/>
            <person name="Sun H."/>
            <person name="Tritt A."/>
            <person name="Yoshinaga Y."/>
            <person name="Zwiers L.-H."/>
            <person name="Turgeon B."/>
            <person name="Goodwin S."/>
            <person name="Spatafora J."/>
            <person name="Crous P."/>
            <person name="Grigoriev I."/>
        </authorList>
    </citation>
    <scope>NUCLEOTIDE SEQUENCE</scope>
    <source>
        <strain evidence="2">CBS 279.74</strain>
    </source>
</reference>
<evidence type="ECO:0000256" key="1">
    <source>
        <dbReference type="SAM" id="Phobius"/>
    </source>
</evidence>
<keyword evidence="1" id="KW-1133">Transmembrane helix</keyword>
<gene>
    <name evidence="2" type="ORF">K504DRAFT_285537</name>
</gene>
<evidence type="ECO:0000313" key="2">
    <source>
        <dbReference type="EMBL" id="KAF2708593.1"/>
    </source>
</evidence>
<proteinExistence type="predicted"/>
<dbReference type="Proteomes" id="UP000799428">
    <property type="component" value="Unassembled WGS sequence"/>
</dbReference>